<dbReference type="RefSeq" id="WP_136577617.1">
    <property type="nucleotide sequence ID" value="NZ_STFF01000003.1"/>
</dbReference>
<gene>
    <name evidence="3" type="ORF">FAM09_13355</name>
</gene>
<sequence length="165" mass="18761">MFQRYLNKAASGDELRELMELLQQSTHYSGIKALLDSAWNNLAIEYHLPAAKTDAVFNAILAADRATDAAAAMPYRPARRVFILKRLVVAAAILLLLTAGWWFFYFNKPTPPATKETQQPGYYAVCEYLRRVEYAGENGERQRGNKTTRQRSIKATRHKGNTLHE</sequence>
<dbReference type="EMBL" id="STFF01000003">
    <property type="protein sequence ID" value="THU39485.1"/>
    <property type="molecule type" value="Genomic_DNA"/>
</dbReference>
<accession>A0A4S8HVP9</accession>
<feature type="region of interest" description="Disordered" evidence="1">
    <location>
        <begin position="137"/>
        <end position="165"/>
    </location>
</feature>
<evidence type="ECO:0000313" key="3">
    <source>
        <dbReference type="EMBL" id="THU39485.1"/>
    </source>
</evidence>
<dbReference type="OrthoDB" id="8670144at2"/>
<name>A0A4S8HVP9_9BACT</name>
<organism evidence="3 4">
    <name type="scientific">Niastella caeni</name>
    <dbReference type="NCBI Taxonomy" id="2569763"/>
    <lineage>
        <taxon>Bacteria</taxon>
        <taxon>Pseudomonadati</taxon>
        <taxon>Bacteroidota</taxon>
        <taxon>Chitinophagia</taxon>
        <taxon>Chitinophagales</taxon>
        <taxon>Chitinophagaceae</taxon>
        <taxon>Niastella</taxon>
    </lineage>
</organism>
<evidence type="ECO:0000313" key="4">
    <source>
        <dbReference type="Proteomes" id="UP000306918"/>
    </source>
</evidence>
<comment type="caution">
    <text evidence="3">The sequence shown here is derived from an EMBL/GenBank/DDBJ whole genome shotgun (WGS) entry which is preliminary data.</text>
</comment>
<evidence type="ECO:0000256" key="1">
    <source>
        <dbReference type="SAM" id="MobiDB-lite"/>
    </source>
</evidence>
<protein>
    <submittedName>
        <fullName evidence="3">Uncharacterized protein</fullName>
    </submittedName>
</protein>
<dbReference type="Proteomes" id="UP000306918">
    <property type="component" value="Unassembled WGS sequence"/>
</dbReference>
<feature type="transmembrane region" description="Helical" evidence="2">
    <location>
        <begin position="83"/>
        <end position="104"/>
    </location>
</feature>
<keyword evidence="2" id="KW-1133">Transmembrane helix</keyword>
<feature type="compositionally biased region" description="Basic residues" evidence="1">
    <location>
        <begin position="144"/>
        <end position="165"/>
    </location>
</feature>
<proteinExistence type="predicted"/>
<dbReference type="AlphaFoldDB" id="A0A4S8HVP9"/>
<keyword evidence="2" id="KW-0472">Membrane</keyword>
<keyword evidence="2" id="KW-0812">Transmembrane</keyword>
<evidence type="ECO:0000256" key="2">
    <source>
        <dbReference type="SAM" id="Phobius"/>
    </source>
</evidence>
<reference evidence="3 4" key="1">
    <citation type="submission" date="2019-04" db="EMBL/GenBank/DDBJ databases">
        <title>Niastella caeni sp. nov., isolated from activated sludge.</title>
        <authorList>
            <person name="Sheng M."/>
        </authorList>
    </citation>
    <scope>NUCLEOTIDE SEQUENCE [LARGE SCALE GENOMIC DNA]</scope>
    <source>
        <strain evidence="3 4">HX-2-15</strain>
    </source>
</reference>
<keyword evidence="4" id="KW-1185">Reference proteome</keyword>